<reference evidence="6" key="1">
    <citation type="submission" date="2017-01" db="EMBL/GenBank/DDBJ databases">
        <authorList>
            <person name="Varghese N."/>
            <person name="Submissions S."/>
        </authorList>
    </citation>
    <scope>NUCLEOTIDE SEQUENCE [LARGE SCALE GENOMIC DNA]</scope>
    <source>
        <strain evidence="6">UM1</strain>
    </source>
</reference>
<keyword evidence="6" id="KW-1185">Reference proteome</keyword>
<evidence type="ECO:0000313" key="5">
    <source>
        <dbReference type="EMBL" id="SIR10380.1"/>
    </source>
</evidence>
<keyword evidence="1" id="KW-0805">Transcription regulation</keyword>
<dbReference type="PANTHER" id="PTHR43132">
    <property type="entry name" value="ARSENICAL RESISTANCE OPERON REPRESSOR ARSR-RELATED"/>
    <property type="match status" value="1"/>
</dbReference>
<evidence type="ECO:0000256" key="3">
    <source>
        <dbReference type="ARBA" id="ARBA00023163"/>
    </source>
</evidence>
<keyword evidence="2" id="KW-0238">DNA-binding</keyword>
<dbReference type="Proteomes" id="UP000241788">
    <property type="component" value="Unassembled WGS sequence"/>
</dbReference>
<dbReference type="SUPFAM" id="SSF46785">
    <property type="entry name" value="Winged helix' DNA-binding domain"/>
    <property type="match status" value="1"/>
</dbReference>
<dbReference type="InterPro" id="IPR051011">
    <property type="entry name" value="Metal_resp_trans_reg"/>
</dbReference>
<protein>
    <submittedName>
        <fullName evidence="5">Transcriptional regulator, ArsR family</fullName>
    </submittedName>
</protein>
<dbReference type="AlphaFoldDB" id="A0A1N6Y720"/>
<keyword evidence="3" id="KW-0804">Transcription</keyword>
<dbReference type="NCBIfam" id="NF033788">
    <property type="entry name" value="HTH_metalloreg"/>
    <property type="match status" value="1"/>
</dbReference>
<accession>A0A1N6Y720</accession>
<dbReference type="Pfam" id="PF12840">
    <property type="entry name" value="HTH_20"/>
    <property type="match status" value="1"/>
</dbReference>
<dbReference type="PROSITE" id="PS50987">
    <property type="entry name" value="HTH_ARSR_2"/>
    <property type="match status" value="1"/>
</dbReference>
<dbReference type="PANTHER" id="PTHR43132:SF2">
    <property type="entry name" value="ARSENICAL RESISTANCE OPERON REPRESSOR ARSR-RELATED"/>
    <property type="match status" value="1"/>
</dbReference>
<dbReference type="InterPro" id="IPR036388">
    <property type="entry name" value="WH-like_DNA-bd_sf"/>
</dbReference>
<dbReference type="SMART" id="SM00418">
    <property type="entry name" value="HTH_ARSR"/>
    <property type="match status" value="1"/>
</dbReference>
<evidence type="ECO:0000256" key="1">
    <source>
        <dbReference type="ARBA" id="ARBA00023015"/>
    </source>
</evidence>
<evidence type="ECO:0000256" key="2">
    <source>
        <dbReference type="ARBA" id="ARBA00023125"/>
    </source>
</evidence>
<sequence>MDMKEAVTALGALAHASRLAIFRHLVELGPEGAFPGDLIHKFDFPPATVSFHLKTLAHAGLIEAEQQGRYIRYRANFSEMQDLVDYLTQNCCGGDPSKCAPAANALPAEVAIPVKSIRVR</sequence>
<dbReference type="STRING" id="1604334.SAMN05421546_2402"/>
<dbReference type="InterPro" id="IPR011991">
    <property type="entry name" value="ArsR-like_HTH"/>
</dbReference>
<dbReference type="OrthoDB" id="5297460at2"/>
<proteinExistence type="predicted"/>
<dbReference type="InterPro" id="IPR036390">
    <property type="entry name" value="WH_DNA-bd_sf"/>
</dbReference>
<gene>
    <name evidence="5" type="ORF">SAMN05421546_2402</name>
</gene>
<organism evidence="5 6">
    <name type="scientific">Solilutibacter tolerans</name>
    <dbReference type="NCBI Taxonomy" id="1604334"/>
    <lineage>
        <taxon>Bacteria</taxon>
        <taxon>Pseudomonadati</taxon>
        <taxon>Pseudomonadota</taxon>
        <taxon>Gammaproteobacteria</taxon>
        <taxon>Lysobacterales</taxon>
        <taxon>Lysobacteraceae</taxon>
        <taxon>Solilutibacter</taxon>
    </lineage>
</organism>
<dbReference type="EMBL" id="FTLW01000006">
    <property type="protein sequence ID" value="SIR10380.1"/>
    <property type="molecule type" value="Genomic_DNA"/>
</dbReference>
<feature type="domain" description="HTH arsR-type" evidence="4">
    <location>
        <begin position="1"/>
        <end position="95"/>
    </location>
</feature>
<dbReference type="GO" id="GO:0003677">
    <property type="term" value="F:DNA binding"/>
    <property type="evidence" value="ECO:0007669"/>
    <property type="project" value="UniProtKB-KW"/>
</dbReference>
<dbReference type="GO" id="GO:0003700">
    <property type="term" value="F:DNA-binding transcription factor activity"/>
    <property type="evidence" value="ECO:0007669"/>
    <property type="project" value="InterPro"/>
</dbReference>
<dbReference type="RefSeq" id="WP_076588509.1">
    <property type="nucleotide sequence ID" value="NZ_FTLW01000006.1"/>
</dbReference>
<dbReference type="CDD" id="cd00090">
    <property type="entry name" value="HTH_ARSR"/>
    <property type="match status" value="1"/>
</dbReference>
<name>A0A1N6Y720_9GAMM</name>
<evidence type="ECO:0000313" key="6">
    <source>
        <dbReference type="Proteomes" id="UP000241788"/>
    </source>
</evidence>
<dbReference type="InterPro" id="IPR001845">
    <property type="entry name" value="HTH_ArsR_DNA-bd_dom"/>
</dbReference>
<dbReference type="Gene3D" id="1.10.10.10">
    <property type="entry name" value="Winged helix-like DNA-binding domain superfamily/Winged helix DNA-binding domain"/>
    <property type="match status" value="1"/>
</dbReference>
<evidence type="ECO:0000259" key="4">
    <source>
        <dbReference type="PROSITE" id="PS50987"/>
    </source>
</evidence>